<evidence type="ECO:0000256" key="12">
    <source>
        <dbReference type="RuleBase" id="RU363038"/>
    </source>
</evidence>
<dbReference type="Gene3D" id="3.40.50.620">
    <property type="entry name" value="HUPs"/>
    <property type="match status" value="1"/>
</dbReference>
<dbReference type="Gene3D" id="1.10.730.10">
    <property type="entry name" value="Isoleucyl-tRNA Synthetase, Domain 1"/>
    <property type="match status" value="1"/>
</dbReference>
<dbReference type="Proteomes" id="UP000030700">
    <property type="component" value="Unassembled WGS sequence"/>
</dbReference>
<evidence type="ECO:0000256" key="10">
    <source>
        <dbReference type="ARBA" id="ARBA00049339"/>
    </source>
</evidence>
<feature type="domain" description="Arginyl tRNA synthetase N-terminal" evidence="14">
    <location>
        <begin position="3"/>
        <end position="92"/>
    </location>
</feature>
<evidence type="ECO:0000259" key="13">
    <source>
        <dbReference type="SMART" id="SM00836"/>
    </source>
</evidence>
<keyword evidence="7 11" id="KW-0067">ATP-binding</keyword>
<dbReference type="Pfam" id="PF05746">
    <property type="entry name" value="DALR_1"/>
    <property type="match status" value="1"/>
</dbReference>
<evidence type="ECO:0000256" key="11">
    <source>
        <dbReference type="HAMAP-Rule" id="MF_00123"/>
    </source>
</evidence>
<evidence type="ECO:0000256" key="1">
    <source>
        <dbReference type="ARBA" id="ARBA00004496"/>
    </source>
</evidence>
<dbReference type="PROSITE" id="PS00178">
    <property type="entry name" value="AA_TRNA_LIGASE_I"/>
    <property type="match status" value="1"/>
</dbReference>
<evidence type="ECO:0000256" key="4">
    <source>
        <dbReference type="ARBA" id="ARBA00022490"/>
    </source>
</evidence>
<dbReference type="InterPro" id="IPR014729">
    <property type="entry name" value="Rossmann-like_a/b/a_fold"/>
</dbReference>
<protein>
    <recommendedName>
        <fullName evidence="11">Arginine--tRNA ligase</fullName>
        <ecNumber evidence="11">6.1.1.19</ecNumber>
    </recommendedName>
    <alternativeName>
        <fullName evidence="11">Arginyl-tRNA synthetase</fullName>
        <shortName evidence="11">ArgRS</shortName>
    </alternativeName>
</protein>
<dbReference type="PANTHER" id="PTHR11956">
    <property type="entry name" value="ARGINYL-TRNA SYNTHETASE"/>
    <property type="match status" value="1"/>
</dbReference>
<dbReference type="Pfam" id="PF00750">
    <property type="entry name" value="tRNA-synt_1d"/>
    <property type="match status" value="1"/>
</dbReference>
<dbReference type="Gene3D" id="3.30.1360.70">
    <property type="entry name" value="Arginyl tRNA synthetase N-terminal domain"/>
    <property type="match status" value="1"/>
</dbReference>
<dbReference type="InterPro" id="IPR001278">
    <property type="entry name" value="Arg-tRNA-ligase"/>
</dbReference>
<reference evidence="15" key="1">
    <citation type="journal article" date="2015" name="PeerJ">
        <title>First genomic representation of candidate bacterial phylum KSB3 points to enhanced environmental sensing as a trigger of wastewater bulking.</title>
        <authorList>
            <person name="Sekiguchi Y."/>
            <person name="Ohashi A."/>
            <person name="Parks D.H."/>
            <person name="Yamauchi T."/>
            <person name="Tyson G.W."/>
            <person name="Hugenholtz P."/>
        </authorList>
    </citation>
    <scope>NUCLEOTIDE SEQUENCE [LARGE SCALE GENOMIC DNA]</scope>
</reference>
<sequence length="562" mass="63729">MEQLLKDVLTDALTRAKAAGDLQFDLLPEIAFRRSTDKEHGDFASTLAMQLASQAKRAPRDIAQAISKHIQLEHSPVKKVEIAGPGFLNFFINQQYWYELLQTIVAQQENYGRLTIGQQKNVQVEFVSSNPTGPVHVGHGRGAIVGDVMASILAYAGYNVQREYYVNDAGAQLERIGRSTWCRYMQLHGKDVPMQEDGYQGDYVFDIARKIIEQDGDKYVNLPVEETLSFFKKFSCEYVLDWMKADLARFRVKYDCWFSEQSLYDSGEVLRVIERLKGEGWVYEQDGALWFKSTSAGHEDEKDRVVVRADGRPTYFASDIAYHDNKFQRGFEKLINVWGADHHGYVPRLKGVIKALGHPDALEVMLVQMVSLLRNGERVSMSTRAGEFVTLAEVLDEVGVDATRFFFNMRRSDSQLDFDLEVAKQQSKENPVYYVQYAHARICSVFREADRQGINMPDPSAIDCSRLALPEEMALISELAHFPKVIGISARDLEPHRVTYYVQEVAGLFHAYYNLGNKSAQHRVVVTDDLALTHARMFLLSAIRVVLRNALGLLGVSAPEQM</sequence>
<keyword evidence="8 11" id="KW-0648">Protein biosynthesis</keyword>
<evidence type="ECO:0000256" key="2">
    <source>
        <dbReference type="ARBA" id="ARBA00005594"/>
    </source>
</evidence>
<dbReference type="InterPro" id="IPR009080">
    <property type="entry name" value="tRNAsynth_Ia_anticodon-bd"/>
</dbReference>
<keyword evidence="6 11" id="KW-0547">Nucleotide-binding</keyword>
<dbReference type="FunFam" id="3.30.1360.70:FF:000003">
    <property type="entry name" value="Arginine--tRNA ligase"/>
    <property type="match status" value="1"/>
</dbReference>
<comment type="subunit">
    <text evidence="3 11">Monomer.</text>
</comment>
<dbReference type="PANTHER" id="PTHR11956:SF5">
    <property type="entry name" value="ARGININE--TRNA LIGASE, CYTOPLASMIC"/>
    <property type="match status" value="1"/>
</dbReference>
<evidence type="ECO:0000313" key="15">
    <source>
        <dbReference type="EMBL" id="GAK52558.1"/>
    </source>
</evidence>
<dbReference type="GO" id="GO:0005737">
    <property type="term" value="C:cytoplasm"/>
    <property type="evidence" value="ECO:0007669"/>
    <property type="project" value="UniProtKB-SubCell"/>
</dbReference>
<dbReference type="SUPFAM" id="SSF47323">
    <property type="entry name" value="Anticodon-binding domain of a subclass of class I aminoacyl-tRNA synthetases"/>
    <property type="match status" value="1"/>
</dbReference>
<dbReference type="HAMAP" id="MF_00123">
    <property type="entry name" value="Arg_tRNA_synth"/>
    <property type="match status" value="1"/>
</dbReference>
<keyword evidence="4 11" id="KW-0963">Cytoplasm</keyword>
<dbReference type="InterPro" id="IPR001412">
    <property type="entry name" value="aa-tRNA-synth_I_CS"/>
</dbReference>
<dbReference type="GO" id="GO:0004814">
    <property type="term" value="F:arginine-tRNA ligase activity"/>
    <property type="evidence" value="ECO:0007669"/>
    <property type="project" value="UniProtKB-UniRule"/>
</dbReference>
<dbReference type="FunFam" id="1.10.730.10:FF:000008">
    <property type="entry name" value="Arginine--tRNA ligase"/>
    <property type="match status" value="1"/>
</dbReference>
<dbReference type="InterPro" id="IPR036695">
    <property type="entry name" value="Arg-tRNA-synth_N_sf"/>
</dbReference>
<dbReference type="Pfam" id="PF03485">
    <property type="entry name" value="Arg_tRNA_synt_N"/>
    <property type="match status" value="1"/>
</dbReference>
<feature type="domain" description="DALR anticodon binding" evidence="13">
    <location>
        <begin position="435"/>
        <end position="562"/>
    </location>
</feature>
<dbReference type="EMBL" id="DF820458">
    <property type="protein sequence ID" value="GAK52558.1"/>
    <property type="molecule type" value="Genomic_DNA"/>
</dbReference>
<evidence type="ECO:0000259" key="14">
    <source>
        <dbReference type="SMART" id="SM01016"/>
    </source>
</evidence>
<dbReference type="InterPro" id="IPR005148">
    <property type="entry name" value="Arg-tRNA-synth_N"/>
</dbReference>
<accession>A0A081BQ92</accession>
<dbReference type="InterPro" id="IPR008909">
    <property type="entry name" value="DALR_anticod-bd"/>
</dbReference>
<dbReference type="SUPFAM" id="SSF52374">
    <property type="entry name" value="Nucleotidylyl transferase"/>
    <property type="match status" value="1"/>
</dbReference>
<comment type="similarity">
    <text evidence="2 11 12">Belongs to the class-I aminoacyl-tRNA synthetase family.</text>
</comment>
<dbReference type="HOGENOM" id="CLU_006406_0_1_0"/>
<evidence type="ECO:0000256" key="6">
    <source>
        <dbReference type="ARBA" id="ARBA00022741"/>
    </source>
</evidence>
<dbReference type="CDD" id="cd00671">
    <property type="entry name" value="ArgRS_core"/>
    <property type="match status" value="1"/>
</dbReference>
<proteinExistence type="inferred from homology"/>
<dbReference type="EC" id="6.1.1.19" evidence="11"/>
<evidence type="ECO:0000313" key="16">
    <source>
        <dbReference type="Proteomes" id="UP000030700"/>
    </source>
</evidence>
<evidence type="ECO:0000256" key="8">
    <source>
        <dbReference type="ARBA" id="ARBA00022917"/>
    </source>
</evidence>
<comment type="catalytic activity">
    <reaction evidence="10 11">
        <text>tRNA(Arg) + L-arginine + ATP = L-arginyl-tRNA(Arg) + AMP + diphosphate</text>
        <dbReference type="Rhea" id="RHEA:20301"/>
        <dbReference type="Rhea" id="RHEA-COMP:9658"/>
        <dbReference type="Rhea" id="RHEA-COMP:9673"/>
        <dbReference type="ChEBI" id="CHEBI:30616"/>
        <dbReference type="ChEBI" id="CHEBI:32682"/>
        <dbReference type="ChEBI" id="CHEBI:33019"/>
        <dbReference type="ChEBI" id="CHEBI:78442"/>
        <dbReference type="ChEBI" id="CHEBI:78513"/>
        <dbReference type="ChEBI" id="CHEBI:456215"/>
        <dbReference type="EC" id="6.1.1.19"/>
    </reaction>
</comment>
<dbReference type="SUPFAM" id="SSF55190">
    <property type="entry name" value="Arginyl-tRNA synthetase (ArgRS), N-terminal 'additional' domain"/>
    <property type="match status" value="1"/>
</dbReference>
<evidence type="ECO:0000256" key="5">
    <source>
        <dbReference type="ARBA" id="ARBA00022598"/>
    </source>
</evidence>
<organism evidence="15">
    <name type="scientific">Candidatus Moduliflexus flocculans</name>
    <dbReference type="NCBI Taxonomy" id="1499966"/>
    <lineage>
        <taxon>Bacteria</taxon>
        <taxon>Candidatus Moduliflexota</taxon>
        <taxon>Candidatus Moduliflexia</taxon>
        <taxon>Candidatus Moduliflexales</taxon>
        <taxon>Candidatus Moduliflexaceae</taxon>
    </lineage>
</organism>
<dbReference type="SMART" id="SM01016">
    <property type="entry name" value="Arg_tRNA_synt_N"/>
    <property type="match status" value="1"/>
</dbReference>
<comment type="caution">
    <text evidence="11">Lacks conserved residue(s) required for the propagation of feature annotation.</text>
</comment>
<keyword evidence="5 11" id="KW-0436">Ligase</keyword>
<dbReference type="SMART" id="SM00836">
    <property type="entry name" value="DALR_1"/>
    <property type="match status" value="1"/>
</dbReference>
<evidence type="ECO:0000256" key="7">
    <source>
        <dbReference type="ARBA" id="ARBA00022840"/>
    </source>
</evidence>
<gene>
    <name evidence="11" type="primary">argS</name>
    <name evidence="15" type="ORF">U14_03810</name>
</gene>
<dbReference type="GO" id="GO:0006420">
    <property type="term" value="P:arginyl-tRNA aminoacylation"/>
    <property type="evidence" value="ECO:0007669"/>
    <property type="project" value="UniProtKB-UniRule"/>
</dbReference>
<dbReference type="PRINTS" id="PR01038">
    <property type="entry name" value="TRNASYNTHARG"/>
</dbReference>
<keyword evidence="9 11" id="KW-0030">Aminoacyl-tRNA synthetase</keyword>
<dbReference type="InterPro" id="IPR035684">
    <property type="entry name" value="ArgRS_core"/>
</dbReference>
<dbReference type="GO" id="GO:0005524">
    <property type="term" value="F:ATP binding"/>
    <property type="evidence" value="ECO:0007669"/>
    <property type="project" value="UniProtKB-UniRule"/>
</dbReference>
<evidence type="ECO:0000256" key="9">
    <source>
        <dbReference type="ARBA" id="ARBA00023146"/>
    </source>
</evidence>
<dbReference type="FunFam" id="3.40.50.620:FF:000062">
    <property type="entry name" value="Arginine--tRNA ligase"/>
    <property type="match status" value="1"/>
</dbReference>
<keyword evidence="16" id="KW-1185">Reference proteome</keyword>
<comment type="subcellular location">
    <subcellularLocation>
        <location evidence="1 11">Cytoplasm</location>
    </subcellularLocation>
</comment>
<dbReference type="STRING" id="1499966.U14_03810"/>
<dbReference type="NCBIfam" id="TIGR00456">
    <property type="entry name" value="argS"/>
    <property type="match status" value="1"/>
</dbReference>
<name>A0A081BQ92_9BACT</name>
<evidence type="ECO:0000256" key="3">
    <source>
        <dbReference type="ARBA" id="ARBA00011245"/>
    </source>
</evidence>
<dbReference type="AlphaFoldDB" id="A0A081BQ92"/>